<comment type="caution">
    <text evidence="2">The sequence shown here is derived from an EMBL/GenBank/DDBJ whole genome shotgun (WGS) entry which is preliminary data.</text>
</comment>
<feature type="compositionally biased region" description="Basic and acidic residues" evidence="1">
    <location>
        <begin position="230"/>
        <end position="292"/>
    </location>
</feature>
<feature type="compositionally biased region" description="Low complexity" evidence="1">
    <location>
        <begin position="74"/>
        <end position="88"/>
    </location>
</feature>
<gene>
    <name evidence="2" type="ORF">PVAG01_04413</name>
</gene>
<protein>
    <submittedName>
        <fullName evidence="2">Uncharacterized protein</fullName>
    </submittedName>
</protein>
<reference evidence="2 3" key="1">
    <citation type="submission" date="2024-06" db="EMBL/GenBank/DDBJ databases">
        <title>Complete genome of Phlyctema vagabunda strain 19-DSS-EL-015.</title>
        <authorList>
            <person name="Fiorenzani C."/>
        </authorList>
    </citation>
    <scope>NUCLEOTIDE SEQUENCE [LARGE SCALE GENOMIC DNA]</scope>
    <source>
        <strain evidence="2 3">19-DSS-EL-015</strain>
    </source>
</reference>
<feature type="compositionally biased region" description="Polar residues" evidence="1">
    <location>
        <begin position="217"/>
        <end position="228"/>
    </location>
</feature>
<proteinExistence type="predicted"/>
<dbReference type="EMBL" id="JBFCZG010000003">
    <property type="protein sequence ID" value="KAL3425132.1"/>
    <property type="molecule type" value="Genomic_DNA"/>
</dbReference>
<keyword evidence="3" id="KW-1185">Reference proteome</keyword>
<evidence type="ECO:0000313" key="3">
    <source>
        <dbReference type="Proteomes" id="UP001629113"/>
    </source>
</evidence>
<evidence type="ECO:0000256" key="1">
    <source>
        <dbReference type="SAM" id="MobiDB-lite"/>
    </source>
</evidence>
<feature type="compositionally biased region" description="Basic and acidic residues" evidence="1">
    <location>
        <begin position="319"/>
        <end position="331"/>
    </location>
</feature>
<sequence>MASYQRRSSSRPRNKVVKPILRKFAQGERDSIDLDRTAAEQDGLGIYADYGTGSRSARDVTFDHSSRRGYHNRSTSGTSQFSTGTAGSQRAGSFVHPFQQTPRPYTPPLGASHPTSLRGSSFGAGAGVGPGAGGAESEYSKESPALTEDELESQDQLRQTLRSTSNLSNRSASGTTSPNPNSRPLRIQTKSHNSRPANSPSHTNLATSLYSPDLISPTDTVSTMSAVRSSMDKGFRMRSRSDAEGRPRAESIQEARRKFEEKERVKDEKAAQAEIKAREKRDQKEARSQIERGHRRSSASERTYARSRRSKSDLTMPVNEKEEHDFAETRRTRTAVSTTKKKSQSTWTKFMFWFRTRLLRIKSKKSNGRH</sequence>
<dbReference type="Proteomes" id="UP001629113">
    <property type="component" value="Unassembled WGS sequence"/>
</dbReference>
<feature type="compositionally biased region" description="Basic and acidic residues" evidence="1">
    <location>
        <begin position="56"/>
        <end position="66"/>
    </location>
</feature>
<feature type="compositionally biased region" description="Polar residues" evidence="1">
    <location>
        <begin position="154"/>
        <end position="210"/>
    </location>
</feature>
<name>A0ABR4PP65_9HELO</name>
<feature type="region of interest" description="Disordered" evidence="1">
    <location>
        <begin position="46"/>
        <end position="341"/>
    </location>
</feature>
<accession>A0ABR4PP65</accession>
<evidence type="ECO:0000313" key="2">
    <source>
        <dbReference type="EMBL" id="KAL3425132.1"/>
    </source>
</evidence>
<organism evidence="2 3">
    <name type="scientific">Phlyctema vagabunda</name>
    <dbReference type="NCBI Taxonomy" id="108571"/>
    <lineage>
        <taxon>Eukaryota</taxon>
        <taxon>Fungi</taxon>
        <taxon>Dikarya</taxon>
        <taxon>Ascomycota</taxon>
        <taxon>Pezizomycotina</taxon>
        <taxon>Leotiomycetes</taxon>
        <taxon>Helotiales</taxon>
        <taxon>Dermateaceae</taxon>
        <taxon>Phlyctema</taxon>
    </lineage>
</organism>
<feature type="compositionally biased region" description="Gly residues" evidence="1">
    <location>
        <begin position="122"/>
        <end position="134"/>
    </location>
</feature>